<dbReference type="AlphaFoldDB" id="A0A077RUY3"/>
<dbReference type="HOGENOM" id="CLU_1211643_0_0_1"/>
<gene>
    <name evidence="1" type="ORF">TRAES_3BF074900040CFD_c1</name>
</gene>
<name>A0A077RUY3_WHEAT</name>
<dbReference type="EMBL" id="HG670306">
    <property type="protein sequence ID" value="CDM84410.1"/>
    <property type="molecule type" value="Genomic_DNA"/>
</dbReference>
<evidence type="ECO:0000313" key="1">
    <source>
        <dbReference type="EMBL" id="CDM84410.1"/>
    </source>
</evidence>
<proteinExistence type="predicted"/>
<protein>
    <submittedName>
        <fullName evidence="1">Uncharacterized protein</fullName>
    </submittedName>
</protein>
<accession>A0A077RUY3</accession>
<sequence length="229" mass="25363">MAKFLPYRALLPIAESGRRIWLSTHDATTIRYLTVEHRRPSLHDPLTGAVTRLPLLPHKCCVDGRWEENLHGAVYADGTTLLYGVSTVFEDTKTIASFTAVLLQPGDAEWTFVETIFENTNRSREYCATYRNGRILDGIARSALGSSQKQSWLRFSDGSRENVWALMHKNIAPIIILYSLVERAVEVAGDAERAAATARRAKSYAEVTVASAERTATTAEMAESSAKTA</sequence>
<reference evidence="1" key="1">
    <citation type="journal article" date="2014" name="Science">
        <title>Structural and functional partitioning of bread wheat chromosome 3B.</title>
        <authorList>
            <person name="Choulet F."/>
            <person name="Alberti A."/>
            <person name="Theil S."/>
            <person name="Glover N."/>
            <person name="Barbe V."/>
            <person name="Daron J."/>
            <person name="Pingault L."/>
            <person name="Sourdille P."/>
            <person name="Couloux A."/>
            <person name="Paux E."/>
            <person name="Leroy P."/>
            <person name="Mangenot S."/>
            <person name="Guilhot N."/>
            <person name="Le Gouis J."/>
            <person name="Balfourier F."/>
            <person name="Alaux M."/>
            <person name="Jamilloux V."/>
            <person name="Poulain J."/>
            <person name="Durand C."/>
            <person name="Bellec A."/>
            <person name="Gaspin C."/>
            <person name="Safar J."/>
            <person name="Dolezel J."/>
            <person name="Rogers J."/>
            <person name="Vandepoele K."/>
            <person name="Aury J.M."/>
            <person name="Mayer K."/>
            <person name="Berges H."/>
            <person name="Quesneville H."/>
            <person name="Wincker P."/>
            <person name="Feuillet C."/>
        </authorList>
    </citation>
    <scope>NUCLEOTIDE SEQUENCE</scope>
</reference>
<organism evidence="1">
    <name type="scientific">Triticum aestivum</name>
    <name type="common">Wheat</name>
    <dbReference type="NCBI Taxonomy" id="4565"/>
    <lineage>
        <taxon>Eukaryota</taxon>
        <taxon>Viridiplantae</taxon>
        <taxon>Streptophyta</taxon>
        <taxon>Embryophyta</taxon>
        <taxon>Tracheophyta</taxon>
        <taxon>Spermatophyta</taxon>
        <taxon>Magnoliopsida</taxon>
        <taxon>Liliopsida</taxon>
        <taxon>Poales</taxon>
        <taxon>Poaceae</taxon>
        <taxon>BOP clade</taxon>
        <taxon>Pooideae</taxon>
        <taxon>Triticodae</taxon>
        <taxon>Triticeae</taxon>
        <taxon>Triticinae</taxon>
        <taxon>Triticum</taxon>
    </lineage>
</organism>